<dbReference type="PIRSF" id="PIRSF000443">
    <property type="entry name" value="Homoser_Ac_trans"/>
    <property type="match status" value="1"/>
</dbReference>
<keyword evidence="8" id="KW-1185">Reference proteome</keyword>
<name>A0AAF0EY13_9BASI</name>
<evidence type="ECO:0000313" key="7">
    <source>
        <dbReference type="EMBL" id="WFD39055.1"/>
    </source>
</evidence>
<dbReference type="Pfam" id="PF00561">
    <property type="entry name" value="Abhydrolase_1"/>
    <property type="match status" value="1"/>
</dbReference>
<dbReference type="GO" id="GO:0009086">
    <property type="term" value="P:methionine biosynthetic process"/>
    <property type="evidence" value="ECO:0007669"/>
    <property type="project" value="TreeGrafter"/>
</dbReference>
<dbReference type="InterPro" id="IPR008220">
    <property type="entry name" value="HAT_MetX-like"/>
</dbReference>
<dbReference type="Proteomes" id="UP001217754">
    <property type="component" value="Chromosome 3"/>
</dbReference>
<keyword evidence="2 7" id="KW-0808">Transferase</keyword>
<dbReference type="Gene3D" id="3.40.50.1820">
    <property type="entry name" value="alpha/beta hydrolase"/>
    <property type="match status" value="1"/>
</dbReference>
<comment type="catalytic activity">
    <reaction evidence="4">
        <text>a monoacylglycerol + H2O = glycerol + a fatty acid + H(+)</text>
        <dbReference type="Rhea" id="RHEA:15245"/>
        <dbReference type="ChEBI" id="CHEBI:15377"/>
        <dbReference type="ChEBI" id="CHEBI:15378"/>
        <dbReference type="ChEBI" id="CHEBI:17408"/>
        <dbReference type="ChEBI" id="CHEBI:17754"/>
        <dbReference type="ChEBI" id="CHEBI:28868"/>
    </reaction>
</comment>
<dbReference type="GeneID" id="85225674"/>
<reference evidence="7" key="1">
    <citation type="submission" date="2023-03" db="EMBL/GenBank/DDBJ databases">
        <title>Mating type loci evolution in Malassezia.</title>
        <authorList>
            <person name="Coelho M.A."/>
        </authorList>
    </citation>
    <scope>NUCLEOTIDE SEQUENCE</scope>
    <source>
        <strain evidence="7">CBS 9431</strain>
    </source>
</reference>
<gene>
    <name evidence="7" type="primary">MET2</name>
    <name evidence="7" type="ORF">MJAP1_002025</name>
</gene>
<dbReference type="PANTHER" id="PTHR32268">
    <property type="entry name" value="HOMOSERINE O-ACETYLTRANSFERASE"/>
    <property type="match status" value="1"/>
</dbReference>
<sequence length="456" mass="50171">MASAPFEVPGPTSPFAVNVDQRYLVVPEFTLESGVRLTNAPVAFQTWGKLDSTGSNVIVVCHAISGNVVATEWWSFFVGPGRVLDTNKYFVVCCNVIGSPYGTASPVTRRGGEDVQNGQWTCAKHVRASKEQTEITWWADEFPHTTLRDDVRLHKHVLDYVGVQQIALVIGGSMGGMLSLEWPLCFPVRNPGSVDALPNGSKNEQPYIRGVALLASPARHSAWSIAWSEIQRASIAADARYKGGRYLLSDPPEQGLASARMCAMMTYRHPDSVDRRFRRLRGKQNLKPAADKSGEITKLAEKSGTTPAELAKIEGQQSREMFAVQSYLKYQGEKFLERFDTNCYVHLTHKLDAHDAARDRHSWAKDSGSADSDEVLAGVLRHLGTSPVGCKVITFSITSDLVYPPPDQYFIHHSVPGSQLQVVDSSEGHDAFLLNLPSIENAVRAFMQKLSASAKL</sequence>
<dbReference type="AlphaFoldDB" id="A0AAF0EY13"/>
<feature type="active site" evidence="5">
    <location>
        <position position="429"/>
    </location>
</feature>
<keyword evidence="7" id="KW-0012">Acyltransferase</keyword>
<dbReference type="RefSeq" id="XP_060121952.1">
    <property type="nucleotide sequence ID" value="XM_060265969.1"/>
</dbReference>
<dbReference type="InterPro" id="IPR000073">
    <property type="entry name" value="AB_hydrolase_1"/>
</dbReference>
<accession>A0AAF0EY13</accession>
<feature type="active site" evidence="5">
    <location>
        <position position="400"/>
    </location>
</feature>
<protein>
    <submittedName>
        <fullName evidence="7">Homoserine O-acetyltransferase</fullName>
        <ecNumber evidence="7">2.3.1.31</ecNumber>
    </submittedName>
</protein>
<organism evidence="7 8">
    <name type="scientific">Malassezia japonica</name>
    <dbReference type="NCBI Taxonomy" id="223818"/>
    <lineage>
        <taxon>Eukaryota</taxon>
        <taxon>Fungi</taxon>
        <taxon>Dikarya</taxon>
        <taxon>Basidiomycota</taxon>
        <taxon>Ustilaginomycotina</taxon>
        <taxon>Malasseziomycetes</taxon>
        <taxon>Malasseziales</taxon>
        <taxon>Malasseziaceae</taxon>
        <taxon>Malassezia</taxon>
    </lineage>
</organism>
<feature type="domain" description="AB hydrolase-1" evidence="6">
    <location>
        <begin position="56"/>
        <end position="435"/>
    </location>
</feature>
<evidence type="ECO:0000256" key="2">
    <source>
        <dbReference type="ARBA" id="ARBA00022679"/>
    </source>
</evidence>
<dbReference type="SUPFAM" id="SSF53474">
    <property type="entry name" value="alpha/beta-Hydrolases"/>
    <property type="match status" value="1"/>
</dbReference>
<proteinExistence type="inferred from homology"/>
<dbReference type="InterPro" id="IPR029058">
    <property type="entry name" value="AB_hydrolase_fold"/>
</dbReference>
<comment type="catalytic activity">
    <reaction evidence="3">
        <text>a diacylglycerol + H2O = a monoacylglycerol + a fatty acid + H(+)</text>
        <dbReference type="Rhea" id="RHEA:32731"/>
        <dbReference type="ChEBI" id="CHEBI:15377"/>
        <dbReference type="ChEBI" id="CHEBI:15378"/>
        <dbReference type="ChEBI" id="CHEBI:17408"/>
        <dbReference type="ChEBI" id="CHEBI:18035"/>
        <dbReference type="ChEBI" id="CHEBI:28868"/>
    </reaction>
</comment>
<evidence type="ECO:0000256" key="4">
    <source>
        <dbReference type="ARBA" id="ARBA00048461"/>
    </source>
</evidence>
<evidence type="ECO:0000313" key="8">
    <source>
        <dbReference type="Proteomes" id="UP001217754"/>
    </source>
</evidence>
<evidence type="ECO:0000256" key="1">
    <source>
        <dbReference type="ARBA" id="ARBA00006886"/>
    </source>
</evidence>
<dbReference type="GO" id="GO:0009092">
    <property type="term" value="P:homoserine metabolic process"/>
    <property type="evidence" value="ECO:0007669"/>
    <property type="project" value="TreeGrafter"/>
</dbReference>
<dbReference type="PANTHER" id="PTHR32268:SF11">
    <property type="entry name" value="HOMOSERINE O-ACETYLTRANSFERASE"/>
    <property type="match status" value="1"/>
</dbReference>
<evidence type="ECO:0000256" key="3">
    <source>
        <dbReference type="ARBA" id="ARBA00047591"/>
    </source>
</evidence>
<dbReference type="GO" id="GO:0004414">
    <property type="term" value="F:homoserine O-acetyltransferase activity"/>
    <property type="evidence" value="ECO:0007669"/>
    <property type="project" value="UniProtKB-EC"/>
</dbReference>
<dbReference type="HAMAP" id="MF_00296">
    <property type="entry name" value="MetX_acyltransf"/>
    <property type="match status" value="1"/>
</dbReference>
<dbReference type="NCBIfam" id="TIGR01392">
    <property type="entry name" value="homoserO_Ac_trn"/>
    <property type="match status" value="1"/>
</dbReference>
<evidence type="ECO:0000256" key="5">
    <source>
        <dbReference type="PIRSR" id="PIRSR000443-1"/>
    </source>
</evidence>
<comment type="similarity">
    <text evidence="1">Belongs to the AB hydrolase superfamily. MetX family.</text>
</comment>
<dbReference type="EMBL" id="CP119960">
    <property type="protein sequence ID" value="WFD39055.1"/>
    <property type="molecule type" value="Genomic_DNA"/>
</dbReference>
<evidence type="ECO:0000259" key="6">
    <source>
        <dbReference type="Pfam" id="PF00561"/>
    </source>
</evidence>
<feature type="active site" description="Nucleophile" evidence="5">
    <location>
        <position position="173"/>
    </location>
</feature>
<dbReference type="EC" id="2.3.1.31" evidence="7"/>